<dbReference type="AlphaFoldDB" id="A0A7K1FKV0"/>
<name>A0A7K1FKV0_9ACTN</name>
<dbReference type="Proteomes" id="UP000460221">
    <property type="component" value="Unassembled WGS sequence"/>
</dbReference>
<evidence type="ECO:0000259" key="1">
    <source>
        <dbReference type="Pfam" id="PF00582"/>
    </source>
</evidence>
<proteinExistence type="predicted"/>
<dbReference type="Gene3D" id="3.40.50.12370">
    <property type="match status" value="1"/>
</dbReference>
<dbReference type="InterPro" id="IPR006016">
    <property type="entry name" value="UspA"/>
</dbReference>
<sequence length="122" mass="12751">MSVLVAVPDSAEGTAALVAAAQEAEMLGTDLVILNLALKPLDRRTVPAGATVVERSGPADRDPVDAVLDEIAGRTVDRLVIGVRRRSRVGKAFIGSISSRLLMESPVPVLAVKLPVSEHHPG</sequence>
<evidence type="ECO:0000313" key="3">
    <source>
        <dbReference type="Proteomes" id="UP000460221"/>
    </source>
</evidence>
<reference evidence="2 3" key="1">
    <citation type="submission" date="2019-11" db="EMBL/GenBank/DDBJ databases">
        <authorList>
            <person name="Jiang L.-Q."/>
        </authorList>
    </citation>
    <scope>NUCLEOTIDE SEQUENCE [LARGE SCALE GENOMIC DNA]</scope>
    <source>
        <strain evidence="2 3">YIM 132087</strain>
    </source>
</reference>
<protein>
    <submittedName>
        <fullName evidence="2">Universal stress protein</fullName>
    </submittedName>
</protein>
<feature type="domain" description="UspA" evidence="1">
    <location>
        <begin position="50"/>
        <end position="113"/>
    </location>
</feature>
<dbReference type="RefSeq" id="WP_154768787.1">
    <property type="nucleotide sequence ID" value="NZ_WLYK01000005.1"/>
</dbReference>
<evidence type="ECO:0000313" key="2">
    <source>
        <dbReference type="EMBL" id="MTD14765.1"/>
    </source>
</evidence>
<dbReference type="SUPFAM" id="SSF52402">
    <property type="entry name" value="Adenine nucleotide alpha hydrolases-like"/>
    <property type="match status" value="1"/>
</dbReference>
<accession>A0A7K1FKV0</accession>
<organism evidence="2 3">
    <name type="scientific">Nakamurella alba</name>
    <dbReference type="NCBI Taxonomy" id="2665158"/>
    <lineage>
        <taxon>Bacteria</taxon>
        <taxon>Bacillati</taxon>
        <taxon>Actinomycetota</taxon>
        <taxon>Actinomycetes</taxon>
        <taxon>Nakamurellales</taxon>
        <taxon>Nakamurellaceae</taxon>
        <taxon>Nakamurella</taxon>
    </lineage>
</organism>
<comment type="caution">
    <text evidence="2">The sequence shown here is derived from an EMBL/GenBank/DDBJ whole genome shotgun (WGS) entry which is preliminary data.</text>
</comment>
<dbReference type="Pfam" id="PF00582">
    <property type="entry name" value="Usp"/>
    <property type="match status" value="1"/>
</dbReference>
<dbReference type="EMBL" id="WLYK01000005">
    <property type="protein sequence ID" value="MTD14765.1"/>
    <property type="molecule type" value="Genomic_DNA"/>
</dbReference>
<dbReference type="CDD" id="cd00293">
    <property type="entry name" value="USP-like"/>
    <property type="match status" value="1"/>
</dbReference>
<gene>
    <name evidence="2" type="ORF">GIS00_12525</name>
</gene>
<keyword evidence="3" id="KW-1185">Reference proteome</keyword>